<reference evidence="7 8" key="1">
    <citation type="submission" date="2018-08" db="EMBL/GenBank/DDBJ databases">
        <title>Complete genome sequence of JP2-74.</title>
        <authorList>
            <person name="Wu L."/>
        </authorList>
    </citation>
    <scope>NUCLEOTIDE SEQUENCE [LARGE SCALE GENOMIC DNA]</scope>
    <source>
        <strain evidence="7 8">JP2-74</strain>
    </source>
</reference>
<dbReference type="InterPro" id="IPR039424">
    <property type="entry name" value="SBP_5"/>
</dbReference>
<dbReference type="SUPFAM" id="SSF53850">
    <property type="entry name" value="Periplasmic binding protein-like II"/>
    <property type="match status" value="1"/>
</dbReference>
<dbReference type="EMBL" id="CP031968">
    <property type="protein sequence ID" value="AXT47161.1"/>
    <property type="molecule type" value="Genomic_DNA"/>
</dbReference>
<evidence type="ECO:0000256" key="3">
    <source>
        <dbReference type="ARBA" id="ARBA00022448"/>
    </source>
</evidence>
<accession>A0AAD0RU76</accession>
<keyword evidence="4 5" id="KW-0732">Signal</keyword>
<dbReference type="PANTHER" id="PTHR30290">
    <property type="entry name" value="PERIPLASMIC BINDING COMPONENT OF ABC TRANSPORTER"/>
    <property type="match status" value="1"/>
</dbReference>
<dbReference type="Gene3D" id="3.40.190.10">
    <property type="entry name" value="Periplasmic binding protein-like II"/>
    <property type="match status" value="1"/>
</dbReference>
<dbReference type="KEGG" id="crz:D1345_13560"/>
<evidence type="ECO:0000313" key="8">
    <source>
        <dbReference type="Proteomes" id="UP000259465"/>
    </source>
</evidence>
<comment type="subcellular location">
    <subcellularLocation>
        <location evidence="1">Cell envelope</location>
    </subcellularLocation>
</comment>
<keyword evidence="8" id="KW-1185">Reference proteome</keyword>
<proteinExistence type="inferred from homology"/>
<evidence type="ECO:0000256" key="4">
    <source>
        <dbReference type="ARBA" id="ARBA00022729"/>
    </source>
</evidence>
<organism evidence="7 8">
    <name type="scientific">Chromobacterium rhizoryzae</name>
    <dbReference type="NCBI Taxonomy" id="1778675"/>
    <lineage>
        <taxon>Bacteria</taxon>
        <taxon>Pseudomonadati</taxon>
        <taxon>Pseudomonadota</taxon>
        <taxon>Betaproteobacteria</taxon>
        <taxon>Neisseriales</taxon>
        <taxon>Chromobacteriaceae</taxon>
        <taxon>Chromobacterium</taxon>
    </lineage>
</organism>
<dbReference type="Gene3D" id="3.10.105.10">
    <property type="entry name" value="Dipeptide-binding Protein, Domain 3"/>
    <property type="match status" value="1"/>
</dbReference>
<feature type="signal peptide" evidence="5">
    <location>
        <begin position="1"/>
        <end position="21"/>
    </location>
</feature>
<evidence type="ECO:0000313" key="7">
    <source>
        <dbReference type="EMBL" id="AXT47161.1"/>
    </source>
</evidence>
<gene>
    <name evidence="7" type="ORF">D1345_13560</name>
</gene>
<name>A0AAD0RU76_9NEIS</name>
<dbReference type="GO" id="GO:0015833">
    <property type="term" value="P:peptide transport"/>
    <property type="evidence" value="ECO:0007669"/>
    <property type="project" value="TreeGrafter"/>
</dbReference>
<evidence type="ECO:0000256" key="1">
    <source>
        <dbReference type="ARBA" id="ARBA00004196"/>
    </source>
</evidence>
<comment type="similarity">
    <text evidence="2">Belongs to the bacterial solute-binding protein 5 family.</text>
</comment>
<sequence length="590" mass="66448">MSLKRCALLALMAWGGVSAQAADMNKVLHVAFNAPETGFDPSKTSDIYSGAIIEHIFDPLLTFDYLARPVKVVPNVAAAMPTVSDDAKTYTFTLKKGVYFAPDPAFKGKKRELTAEDYVYAFKRLIDPAVASPMSDLVAGKFVGLDAWAKPAGGKINYDAPVAGVRALDRYTLQLKLIQPYPALKYILAAPFVQGQAREAVEAYGSNTNAHPVGTGPYMLAKWQPGTHISLVANPNFRKQTFNYQPGGDPEDQRVAREMNGKSYPQIGRIEVSVIQEEQPTWLAFKSAELDLVGIPQPLIRQLLRMDPSNPWRAELKPDLQRQGVRLLRSLDEEITFYAFGMKDPVVGGYGKDKIALRRAITMAFNTDETIRDIRRNQAVKVQYVVPPNVAGHNPDFRGAFPYNPALANALLDRFGYKKGADGYRRQPNGGPLVVDFLTGPTAIDKQWNEYWQKAFDLIKVRVDFRVMQWNEQIKAQRECKFGMNGAAWSADFPDGENFVQLLYGPNTGGVNYACYQSARYDRLYEQSRNLEDGPERNRLYDAMNKIVMADTPWAFSDIRFRNTLIQPWVRGAKLHPNYNYIWRFLDVQK</sequence>
<evidence type="ECO:0000259" key="6">
    <source>
        <dbReference type="Pfam" id="PF00496"/>
    </source>
</evidence>
<dbReference type="Pfam" id="PF00496">
    <property type="entry name" value="SBP_bac_5"/>
    <property type="match status" value="1"/>
</dbReference>
<dbReference type="InterPro" id="IPR030678">
    <property type="entry name" value="Peptide/Ni-bd"/>
</dbReference>
<feature type="domain" description="Solute-binding protein family 5" evidence="6">
    <location>
        <begin position="71"/>
        <end position="508"/>
    </location>
</feature>
<protein>
    <submittedName>
        <fullName evidence="7">ABC transporter substrate-binding protein</fullName>
    </submittedName>
</protein>
<dbReference type="InterPro" id="IPR000914">
    <property type="entry name" value="SBP_5_dom"/>
</dbReference>
<evidence type="ECO:0000256" key="2">
    <source>
        <dbReference type="ARBA" id="ARBA00005695"/>
    </source>
</evidence>
<dbReference type="PIRSF" id="PIRSF002741">
    <property type="entry name" value="MppA"/>
    <property type="match status" value="1"/>
</dbReference>
<dbReference type="RefSeq" id="WP_107732419.1">
    <property type="nucleotide sequence ID" value="NZ_CP031968.1"/>
</dbReference>
<dbReference type="GO" id="GO:0043190">
    <property type="term" value="C:ATP-binding cassette (ABC) transporter complex"/>
    <property type="evidence" value="ECO:0007669"/>
    <property type="project" value="InterPro"/>
</dbReference>
<dbReference type="PANTHER" id="PTHR30290:SF10">
    <property type="entry name" value="PERIPLASMIC OLIGOPEPTIDE-BINDING PROTEIN-RELATED"/>
    <property type="match status" value="1"/>
</dbReference>
<evidence type="ECO:0000256" key="5">
    <source>
        <dbReference type="SAM" id="SignalP"/>
    </source>
</evidence>
<feature type="chain" id="PRO_5041918540" evidence="5">
    <location>
        <begin position="22"/>
        <end position="590"/>
    </location>
</feature>
<dbReference type="GO" id="GO:1904680">
    <property type="term" value="F:peptide transmembrane transporter activity"/>
    <property type="evidence" value="ECO:0007669"/>
    <property type="project" value="TreeGrafter"/>
</dbReference>
<dbReference type="Proteomes" id="UP000259465">
    <property type="component" value="Chromosome"/>
</dbReference>
<keyword evidence="3" id="KW-0813">Transport</keyword>
<dbReference type="GO" id="GO:0030288">
    <property type="term" value="C:outer membrane-bounded periplasmic space"/>
    <property type="evidence" value="ECO:0007669"/>
    <property type="project" value="UniProtKB-ARBA"/>
</dbReference>
<dbReference type="AlphaFoldDB" id="A0AAD0RU76"/>
<dbReference type="CDD" id="cd08505">
    <property type="entry name" value="PBP2_NikA_DppA_OppA_like_18"/>
    <property type="match status" value="1"/>
</dbReference>